<dbReference type="AlphaFoldDB" id="A0A392RKP2"/>
<name>A0A392RKP2_9FABA</name>
<comment type="caution">
    <text evidence="1">The sequence shown here is derived from an EMBL/GenBank/DDBJ whole genome shotgun (WGS) entry which is preliminary data.</text>
</comment>
<sequence length="80" mass="9010">MLAEGDQLCVCCGVETESAIRLFLYCDFARSIWVEVFGWLGLNFFLPHNLFSILLSLQGMAGKNPRNKVADVVDEIKLRS</sequence>
<evidence type="ECO:0000313" key="2">
    <source>
        <dbReference type="Proteomes" id="UP000265520"/>
    </source>
</evidence>
<feature type="non-terminal residue" evidence="1">
    <location>
        <position position="80"/>
    </location>
</feature>
<keyword evidence="2" id="KW-1185">Reference proteome</keyword>
<evidence type="ECO:0008006" key="3">
    <source>
        <dbReference type="Google" id="ProtNLM"/>
    </source>
</evidence>
<evidence type="ECO:0000313" key="1">
    <source>
        <dbReference type="EMBL" id="MCI36215.1"/>
    </source>
</evidence>
<protein>
    <recommendedName>
        <fullName evidence="3">Reverse transcriptase zinc-binding domain-containing protein</fullName>
    </recommendedName>
</protein>
<proteinExistence type="predicted"/>
<reference evidence="1 2" key="1">
    <citation type="journal article" date="2018" name="Front. Plant Sci.">
        <title>Red Clover (Trifolium pratense) and Zigzag Clover (T. medium) - A Picture of Genomic Similarities and Differences.</title>
        <authorList>
            <person name="Dluhosova J."/>
            <person name="Istvanek J."/>
            <person name="Nedelnik J."/>
            <person name="Repkova J."/>
        </authorList>
    </citation>
    <scope>NUCLEOTIDE SEQUENCE [LARGE SCALE GENOMIC DNA]</scope>
    <source>
        <strain evidence="2">cv. 10/8</strain>
        <tissue evidence="1">Leaf</tissue>
    </source>
</reference>
<dbReference type="Proteomes" id="UP000265520">
    <property type="component" value="Unassembled WGS sequence"/>
</dbReference>
<organism evidence="1 2">
    <name type="scientific">Trifolium medium</name>
    <dbReference type="NCBI Taxonomy" id="97028"/>
    <lineage>
        <taxon>Eukaryota</taxon>
        <taxon>Viridiplantae</taxon>
        <taxon>Streptophyta</taxon>
        <taxon>Embryophyta</taxon>
        <taxon>Tracheophyta</taxon>
        <taxon>Spermatophyta</taxon>
        <taxon>Magnoliopsida</taxon>
        <taxon>eudicotyledons</taxon>
        <taxon>Gunneridae</taxon>
        <taxon>Pentapetalae</taxon>
        <taxon>rosids</taxon>
        <taxon>fabids</taxon>
        <taxon>Fabales</taxon>
        <taxon>Fabaceae</taxon>
        <taxon>Papilionoideae</taxon>
        <taxon>50 kb inversion clade</taxon>
        <taxon>NPAAA clade</taxon>
        <taxon>Hologalegina</taxon>
        <taxon>IRL clade</taxon>
        <taxon>Trifolieae</taxon>
        <taxon>Trifolium</taxon>
    </lineage>
</organism>
<dbReference type="EMBL" id="LXQA010231641">
    <property type="protein sequence ID" value="MCI36215.1"/>
    <property type="molecule type" value="Genomic_DNA"/>
</dbReference>
<accession>A0A392RKP2</accession>